<dbReference type="RefSeq" id="WP_092620650.1">
    <property type="nucleotide sequence ID" value="NZ_FNCV01000008.1"/>
</dbReference>
<gene>
    <name evidence="1" type="ORF">SAMN05421742_108113</name>
</gene>
<dbReference type="Gene3D" id="3.30.160.150">
    <property type="entry name" value="Lipoprotein like domain"/>
    <property type="match status" value="1"/>
</dbReference>
<dbReference type="AlphaFoldDB" id="A0A1G8DTI4"/>
<organism evidence="1 2">
    <name type="scientific">Roseospirillum parvum</name>
    <dbReference type="NCBI Taxonomy" id="83401"/>
    <lineage>
        <taxon>Bacteria</taxon>
        <taxon>Pseudomonadati</taxon>
        <taxon>Pseudomonadota</taxon>
        <taxon>Alphaproteobacteria</taxon>
        <taxon>Rhodospirillales</taxon>
        <taxon>Rhodospirillaceae</taxon>
        <taxon>Roseospirillum</taxon>
    </lineage>
</organism>
<dbReference type="STRING" id="83401.SAMN05421742_108113"/>
<sequence length="175" mass="18861">MLHPRTALKIACLGLALLLPGACGYQPLLANRGAHAPVPGGLAQLSIAPIEEREGQLLHGHLERLLLPPPSARQSVGRFRLEITQLTDTITRTVTDPDGTYSLNEMTVGASMNLNDQGATLFSDRVEVRVNYSVVDDQYAVVTSRENALERALNELANLIAVRTASALSRHLSSS</sequence>
<reference evidence="2" key="1">
    <citation type="submission" date="2016-10" db="EMBL/GenBank/DDBJ databases">
        <authorList>
            <person name="Varghese N."/>
            <person name="Submissions S."/>
        </authorList>
    </citation>
    <scope>NUCLEOTIDE SEQUENCE [LARGE SCALE GENOMIC DNA]</scope>
    <source>
        <strain evidence="2">930I</strain>
    </source>
</reference>
<accession>A0A1G8DTI4</accession>
<evidence type="ECO:0000313" key="2">
    <source>
        <dbReference type="Proteomes" id="UP000217076"/>
    </source>
</evidence>
<evidence type="ECO:0000313" key="1">
    <source>
        <dbReference type="EMBL" id="SDH60881.1"/>
    </source>
</evidence>
<proteinExistence type="predicted"/>
<dbReference type="Proteomes" id="UP000217076">
    <property type="component" value="Unassembled WGS sequence"/>
</dbReference>
<keyword evidence="2" id="KW-1185">Reference proteome</keyword>
<name>A0A1G8DTI4_9PROT</name>
<dbReference type="EMBL" id="FNCV01000008">
    <property type="protein sequence ID" value="SDH60881.1"/>
    <property type="molecule type" value="Genomic_DNA"/>
</dbReference>
<protein>
    <recommendedName>
        <fullName evidence="3">LPS-assembly lipoprotein</fullName>
    </recommendedName>
</protein>
<evidence type="ECO:0008006" key="3">
    <source>
        <dbReference type="Google" id="ProtNLM"/>
    </source>
</evidence>